<dbReference type="RefSeq" id="WP_221632448.1">
    <property type="nucleotide sequence ID" value="NZ_BAAAKX010000004.1"/>
</dbReference>
<dbReference type="PANTHER" id="PTHR37418">
    <property type="entry name" value="3-KETO-5-AMINOHEXANOATE CLEAVAGE ENZYME-RELATED"/>
    <property type="match status" value="1"/>
</dbReference>
<dbReference type="PANTHER" id="PTHR37418:SF1">
    <property type="entry name" value="3-KETO-5-AMINOHEXANOATE CLEAVAGE PROTEIN"/>
    <property type="match status" value="1"/>
</dbReference>
<gene>
    <name evidence="1" type="ORF">FB474_1198</name>
</gene>
<organism evidence="1 2">
    <name type="scientific">Oryzihumus leptocrescens</name>
    <dbReference type="NCBI Taxonomy" id="297536"/>
    <lineage>
        <taxon>Bacteria</taxon>
        <taxon>Bacillati</taxon>
        <taxon>Actinomycetota</taxon>
        <taxon>Actinomycetes</taxon>
        <taxon>Micrococcales</taxon>
        <taxon>Intrasporangiaceae</taxon>
        <taxon>Oryzihumus</taxon>
    </lineage>
</organism>
<protein>
    <submittedName>
        <fullName evidence="1">Uncharacterized protein (DUF849 family)</fullName>
    </submittedName>
</protein>
<dbReference type="SUPFAM" id="SSF51395">
    <property type="entry name" value="FMN-linked oxidoreductases"/>
    <property type="match status" value="1"/>
</dbReference>
<dbReference type="InterPro" id="IPR008567">
    <property type="entry name" value="BKACE"/>
</dbReference>
<dbReference type="GO" id="GO:0043720">
    <property type="term" value="F:3-keto-5-aminohexanoate cleavage activity"/>
    <property type="evidence" value="ECO:0007669"/>
    <property type="project" value="InterPro"/>
</dbReference>
<keyword evidence="2" id="KW-1185">Reference proteome</keyword>
<dbReference type="EMBL" id="VFOQ01000001">
    <property type="protein sequence ID" value="TQL59832.1"/>
    <property type="molecule type" value="Genomic_DNA"/>
</dbReference>
<dbReference type="AlphaFoldDB" id="A0A542ZHI3"/>
<accession>A0A542ZHI3</accession>
<name>A0A542ZHI3_9MICO</name>
<comment type="caution">
    <text evidence="1">The sequence shown here is derived from an EMBL/GenBank/DDBJ whole genome shotgun (WGS) entry which is preliminary data.</text>
</comment>
<sequence>MLLQAALNGPHTTTDHPAVPESVEALVRDAVACVGAGARAIHLHPRDASGRESLEPAVVDEVVRRVRGACGVPVGVTTGAWIEPSAPWRVSLVKGWRAPDFASVNVSEEGWLEVARALLDAGIGVEAGVWTVGDAHALAASGLAGDLTRVLVEVLGSPRQEAVTVVDAIHAALDAGGVAVPRLQHGEGDATWVLLQDAVRRGLDTRMGLEDTLLLPDGTPARDNAELVAGARALGAGG</sequence>
<evidence type="ECO:0000313" key="1">
    <source>
        <dbReference type="EMBL" id="TQL59832.1"/>
    </source>
</evidence>
<proteinExistence type="predicted"/>
<dbReference type="InterPro" id="IPR013785">
    <property type="entry name" value="Aldolase_TIM"/>
</dbReference>
<dbReference type="Proteomes" id="UP000319514">
    <property type="component" value="Unassembled WGS sequence"/>
</dbReference>
<reference evidence="1 2" key="1">
    <citation type="submission" date="2019-06" db="EMBL/GenBank/DDBJ databases">
        <title>Sequencing the genomes of 1000 actinobacteria strains.</title>
        <authorList>
            <person name="Klenk H.-P."/>
        </authorList>
    </citation>
    <scope>NUCLEOTIDE SEQUENCE [LARGE SCALE GENOMIC DNA]</scope>
    <source>
        <strain evidence="1 2">DSM 18082</strain>
    </source>
</reference>
<dbReference type="Gene3D" id="3.20.20.70">
    <property type="entry name" value="Aldolase class I"/>
    <property type="match status" value="1"/>
</dbReference>
<evidence type="ECO:0000313" key="2">
    <source>
        <dbReference type="Proteomes" id="UP000319514"/>
    </source>
</evidence>
<dbReference type="Pfam" id="PF05853">
    <property type="entry name" value="BKACE"/>
    <property type="match status" value="1"/>
</dbReference>